<organism evidence="4 5">
    <name type="scientific">Nocardioides pocheonensis</name>
    <dbReference type="NCBI Taxonomy" id="661485"/>
    <lineage>
        <taxon>Bacteria</taxon>
        <taxon>Bacillati</taxon>
        <taxon>Actinomycetota</taxon>
        <taxon>Actinomycetes</taxon>
        <taxon>Propionibacteriales</taxon>
        <taxon>Nocardioidaceae</taxon>
        <taxon>Nocardioides</taxon>
    </lineage>
</organism>
<evidence type="ECO:0000256" key="2">
    <source>
        <dbReference type="ARBA" id="ARBA00022840"/>
    </source>
</evidence>
<dbReference type="Gene3D" id="3.40.50.300">
    <property type="entry name" value="P-loop containing nucleotide triphosphate hydrolases"/>
    <property type="match status" value="1"/>
</dbReference>
<dbReference type="InterPro" id="IPR003439">
    <property type="entry name" value="ABC_transporter-like_ATP-bd"/>
</dbReference>
<dbReference type="PANTHER" id="PTHR24220:SF685">
    <property type="entry name" value="ABC TRANSPORTER RELATED"/>
    <property type="match status" value="1"/>
</dbReference>
<keyword evidence="1" id="KW-0547">Nucleotide-binding</keyword>
<dbReference type="Pfam" id="PF00005">
    <property type="entry name" value="ABC_tran"/>
    <property type="match status" value="1"/>
</dbReference>
<accession>A0A3N0GN41</accession>
<dbReference type="InterPro" id="IPR015854">
    <property type="entry name" value="ABC_transpr_LolD-like"/>
</dbReference>
<protein>
    <submittedName>
        <fullName evidence="4">ATP-binding cassette domain-containing protein</fullName>
    </submittedName>
</protein>
<feature type="domain" description="ABC transporter" evidence="3">
    <location>
        <begin position="10"/>
        <end position="228"/>
    </location>
</feature>
<proteinExistence type="predicted"/>
<evidence type="ECO:0000313" key="5">
    <source>
        <dbReference type="Proteomes" id="UP000279994"/>
    </source>
</evidence>
<reference evidence="4 5" key="1">
    <citation type="submission" date="2018-11" db="EMBL/GenBank/DDBJ databases">
        <authorList>
            <person name="Li F."/>
        </authorList>
    </citation>
    <scope>NUCLEOTIDE SEQUENCE [LARGE SCALE GENOMIC DNA]</scope>
    <source>
        <strain evidence="4 5">Gsoil 818</strain>
    </source>
</reference>
<dbReference type="PANTHER" id="PTHR24220">
    <property type="entry name" value="IMPORT ATP-BINDING PROTEIN"/>
    <property type="match status" value="1"/>
</dbReference>
<dbReference type="OrthoDB" id="3176024at2"/>
<dbReference type="GO" id="GO:0022857">
    <property type="term" value="F:transmembrane transporter activity"/>
    <property type="evidence" value="ECO:0007669"/>
    <property type="project" value="TreeGrafter"/>
</dbReference>
<comment type="caution">
    <text evidence="4">The sequence shown here is derived from an EMBL/GenBank/DDBJ whole genome shotgun (WGS) entry which is preliminary data.</text>
</comment>
<dbReference type="EMBL" id="RJSF01000040">
    <property type="protein sequence ID" value="RNM13884.1"/>
    <property type="molecule type" value="Genomic_DNA"/>
</dbReference>
<sequence>MSGGRPTVWLEASGLEVRYGDRVALHPLDLVVPGGTLLAVTGSSGSGKSSLLWALSGGLRPSAGTVGVDGSVIESREQALRAGVVLLPQAGGLVSTLTAEENGLVGVLATGVEPAEAGARVVDALAAVGLDEERRHLAEELSGGQQQRAAIAVLLASRARVLLLDEPTSELDAANRQRVLAALRAEADAGCVVVVATHDPEAAEPADAELVLNEGRASWARPLAAGRPA</sequence>
<keyword evidence="2 4" id="KW-0067">ATP-binding</keyword>
<evidence type="ECO:0000313" key="4">
    <source>
        <dbReference type="EMBL" id="RNM13884.1"/>
    </source>
</evidence>
<dbReference type="InterPro" id="IPR003593">
    <property type="entry name" value="AAA+_ATPase"/>
</dbReference>
<evidence type="ECO:0000259" key="3">
    <source>
        <dbReference type="PROSITE" id="PS50893"/>
    </source>
</evidence>
<dbReference type="GO" id="GO:0016887">
    <property type="term" value="F:ATP hydrolysis activity"/>
    <property type="evidence" value="ECO:0007669"/>
    <property type="project" value="InterPro"/>
</dbReference>
<dbReference type="SUPFAM" id="SSF52540">
    <property type="entry name" value="P-loop containing nucleoside triphosphate hydrolases"/>
    <property type="match status" value="1"/>
</dbReference>
<dbReference type="Proteomes" id="UP000279994">
    <property type="component" value="Unassembled WGS sequence"/>
</dbReference>
<dbReference type="AlphaFoldDB" id="A0A3N0GN41"/>
<dbReference type="GO" id="GO:0005886">
    <property type="term" value="C:plasma membrane"/>
    <property type="evidence" value="ECO:0007669"/>
    <property type="project" value="TreeGrafter"/>
</dbReference>
<dbReference type="PROSITE" id="PS50893">
    <property type="entry name" value="ABC_TRANSPORTER_2"/>
    <property type="match status" value="1"/>
</dbReference>
<dbReference type="SMART" id="SM00382">
    <property type="entry name" value="AAA"/>
    <property type="match status" value="1"/>
</dbReference>
<gene>
    <name evidence="4" type="ORF">EFL26_13085</name>
</gene>
<dbReference type="InterPro" id="IPR017871">
    <property type="entry name" value="ABC_transporter-like_CS"/>
</dbReference>
<dbReference type="PROSITE" id="PS00211">
    <property type="entry name" value="ABC_TRANSPORTER_1"/>
    <property type="match status" value="1"/>
</dbReference>
<keyword evidence="5" id="KW-1185">Reference proteome</keyword>
<dbReference type="InterPro" id="IPR027417">
    <property type="entry name" value="P-loop_NTPase"/>
</dbReference>
<dbReference type="RefSeq" id="WP_123223292.1">
    <property type="nucleotide sequence ID" value="NZ_RJSF01000040.1"/>
</dbReference>
<evidence type="ECO:0000256" key="1">
    <source>
        <dbReference type="ARBA" id="ARBA00022741"/>
    </source>
</evidence>
<dbReference type="GO" id="GO:0005524">
    <property type="term" value="F:ATP binding"/>
    <property type="evidence" value="ECO:0007669"/>
    <property type="project" value="UniProtKB-KW"/>
</dbReference>
<name>A0A3N0GN41_9ACTN</name>